<evidence type="ECO:0000256" key="2">
    <source>
        <dbReference type="ARBA" id="ARBA00012438"/>
    </source>
</evidence>
<dbReference type="OrthoDB" id="1933776at2"/>
<organism evidence="8 9">
    <name type="scientific">Cytophaga hutchinsonii (strain ATCC 33406 / DSM 1761 / CIP 103989 / NBRC 15051 / NCIMB 9469 / D465)</name>
    <dbReference type="NCBI Taxonomy" id="269798"/>
    <lineage>
        <taxon>Bacteria</taxon>
        <taxon>Pseudomonadati</taxon>
        <taxon>Bacteroidota</taxon>
        <taxon>Cytophagia</taxon>
        <taxon>Cytophagales</taxon>
        <taxon>Cytophagaceae</taxon>
        <taxon>Cytophaga</taxon>
    </lineage>
</organism>
<dbReference type="Gene3D" id="1.10.287.130">
    <property type="match status" value="1"/>
</dbReference>
<dbReference type="InterPro" id="IPR035965">
    <property type="entry name" value="PAS-like_dom_sf"/>
</dbReference>
<keyword evidence="9" id="KW-1185">Reference proteome</keyword>
<dbReference type="Gene3D" id="3.30.565.10">
    <property type="entry name" value="Histidine kinase-like ATPase, C-terminal domain"/>
    <property type="match status" value="1"/>
</dbReference>
<dbReference type="SUPFAM" id="SSF47384">
    <property type="entry name" value="Homodimeric domain of signal transducing histidine kinase"/>
    <property type="match status" value="1"/>
</dbReference>
<evidence type="ECO:0000313" key="9">
    <source>
        <dbReference type="Proteomes" id="UP000001822"/>
    </source>
</evidence>
<accession>A0A6N4SMK8</accession>
<feature type="domain" description="Histidine kinase" evidence="6">
    <location>
        <begin position="293"/>
        <end position="506"/>
    </location>
</feature>
<dbReference type="GO" id="GO:0000155">
    <property type="term" value="F:phosphorelay sensor kinase activity"/>
    <property type="evidence" value="ECO:0007669"/>
    <property type="project" value="InterPro"/>
</dbReference>
<feature type="domain" description="PAC" evidence="7">
    <location>
        <begin position="222"/>
        <end position="275"/>
    </location>
</feature>
<evidence type="ECO:0000256" key="3">
    <source>
        <dbReference type="ARBA" id="ARBA00022553"/>
    </source>
</evidence>
<dbReference type="PRINTS" id="PR00344">
    <property type="entry name" value="BCTRLSENSOR"/>
</dbReference>
<dbReference type="KEGG" id="chu:CHU_0211"/>
<evidence type="ECO:0000256" key="5">
    <source>
        <dbReference type="ARBA" id="ARBA00022777"/>
    </source>
</evidence>
<dbReference type="PANTHER" id="PTHR43304">
    <property type="entry name" value="PHYTOCHROME-LIKE PROTEIN CPH1"/>
    <property type="match status" value="1"/>
</dbReference>
<dbReference type="InterPro" id="IPR003594">
    <property type="entry name" value="HATPase_dom"/>
</dbReference>
<sequence>MEDELEKYKRENADLKKEIERLKNSSASNTYKVIFEASPDILIQLNADYKIIVIHIPNIEEERVNTVVGKDIFDVTPEYTHVKMKNALTSVFRDGEVVKYFSEGETMGSYRYYDNYLSPIKDAEGNITTVYFRSRDITAQKIAEKVLLDNERKLKTVYENSIQFLTVLDLDRKFIWFNKNARDRSPAVFGKDLIVGEVAESYIAKEYRTGFVENFNKAVAGETITYTRKYALNNAPFFLELSLAPVYNNDNTVVGVALTGINVTKHKEYEDYLKRINLELVQQNEKLNQYSYIISHNLRGPIATLMGLVQVFEQCRHESDQLDEIMRHVYKSAVNLDSIIKDLNTVVTNSGQEGNLKTTIDLKEECDGIIFLLASQIEKASAEFIIDFDQYPILFSIKSYIHSILYNLIYNAIKYRRTHVTPVIRIQSYIENDGMLCIECTDNGLGIDLDKFGSRLFGFYKRFHTHVEGKGLGLHLVKKQVELLGGRIEVQSVVDEGSTFRIFLPK</sequence>
<dbReference type="RefSeq" id="WP_011583619.1">
    <property type="nucleotide sequence ID" value="NC_008255.1"/>
</dbReference>
<dbReference type="InterPro" id="IPR013656">
    <property type="entry name" value="PAS_4"/>
</dbReference>
<keyword evidence="3" id="KW-0597">Phosphoprotein</keyword>
<dbReference type="InterPro" id="IPR036890">
    <property type="entry name" value="HATPase_C_sf"/>
</dbReference>
<dbReference type="SMART" id="SM00387">
    <property type="entry name" value="HATPase_c"/>
    <property type="match status" value="1"/>
</dbReference>
<evidence type="ECO:0000256" key="1">
    <source>
        <dbReference type="ARBA" id="ARBA00000085"/>
    </source>
</evidence>
<evidence type="ECO:0000259" key="7">
    <source>
        <dbReference type="PROSITE" id="PS50113"/>
    </source>
</evidence>
<evidence type="ECO:0000313" key="8">
    <source>
        <dbReference type="EMBL" id="ABG57503.1"/>
    </source>
</evidence>
<comment type="catalytic activity">
    <reaction evidence="1">
        <text>ATP + protein L-histidine = ADP + protein N-phospho-L-histidine.</text>
        <dbReference type="EC" id="2.7.13.3"/>
    </reaction>
</comment>
<keyword evidence="5 8" id="KW-0418">Kinase</keyword>
<keyword evidence="4 8" id="KW-0808">Transferase</keyword>
<name>A0A6N4SMK8_CYTH3</name>
<dbReference type="PROSITE" id="PS50109">
    <property type="entry name" value="HIS_KIN"/>
    <property type="match status" value="1"/>
</dbReference>
<dbReference type="InterPro" id="IPR036097">
    <property type="entry name" value="HisK_dim/P_sf"/>
</dbReference>
<dbReference type="InterPro" id="IPR004358">
    <property type="entry name" value="Sig_transdc_His_kin-like_C"/>
</dbReference>
<evidence type="ECO:0000259" key="6">
    <source>
        <dbReference type="PROSITE" id="PS50109"/>
    </source>
</evidence>
<dbReference type="Proteomes" id="UP000001822">
    <property type="component" value="Chromosome"/>
</dbReference>
<dbReference type="InterPro" id="IPR005467">
    <property type="entry name" value="His_kinase_dom"/>
</dbReference>
<dbReference type="EMBL" id="CP000383">
    <property type="protein sequence ID" value="ABG57503.1"/>
    <property type="molecule type" value="Genomic_DNA"/>
</dbReference>
<dbReference type="Gene3D" id="3.30.450.20">
    <property type="entry name" value="PAS domain"/>
    <property type="match status" value="2"/>
</dbReference>
<dbReference type="CDD" id="cd00082">
    <property type="entry name" value="HisKA"/>
    <property type="match status" value="1"/>
</dbReference>
<dbReference type="InterPro" id="IPR000014">
    <property type="entry name" value="PAS"/>
</dbReference>
<dbReference type="SUPFAM" id="SSF55874">
    <property type="entry name" value="ATPase domain of HSP90 chaperone/DNA topoisomerase II/histidine kinase"/>
    <property type="match status" value="1"/>
</dbReference>
<dbReference type="Pfam" id="PF08448">
    <property type="entry name" value="PAS_4"/>
    <property type="match status" value="2"/>
</dbReference>
<dbReference type="SUPFAM" id="SSF55785">
    <property type="entry name" value="PYP-like sensor domain (PAS domain)"/>
    <property type="match status" value="2"/>
</dbReference>
<evidence type="ECO:0000256" key="4">
    <source>
        <dbReference type="ARBA" id="ARBA00022679"/>
    </source>
</evidence>
<dbReference type="Pfam" id="PF02518">
    <property type="entry name" value="HATPase_c"/>
    <property type="match status" value="1"/>
</dbReference>
<proteinExistence type="predicted"/>
<dbReference type="InterPro" id="IPR052162">
    <property type="entry name" value="Sensor_kinase/Photoreceptor"/>
</dbReference>
<reference evidence="8 9" key="1">
    <citation type="journal article" date="2007" name="Appl. Environ. Microbiol.">
        <title>Genome sequence of the cellulolytic gliding bacterium Cytophaga hutchinsonii.</title>
        <authorList>
            <person name="Xie G."/>
            <person name="Bruce D.C."/>
            <person name="Challacombe J.F."/>
            <person name="Chertkov O."/>
            <person name="Detter J.C."/>
            <person name="Gilna P."/>
            <person name="Han C.S."/>
            <person name="Lucas S."/>
            <person name="Misra M."/>
            <person name="Myers G.L."/>
            <person name="Richardson P."/>
            <person name="Tapia R."/>
            <person name="Thayer N."/>
            <person name="Thompson L.S."/>
            <person name="Brettin T.S."/>
            <person name="Henrissat B."/>
            <person name="Wilson D.B."/>
            <person name="McBride M.J."/>
        </authorList>
    </citation>
    <scope>NUCLEOTIDE SEQUENCE [LARGE SCALE GENOMIC DNA]</scope>
    <source>
        <strain evidence="9">ATCC 33406 / DSM 1761 / CIP 103989 / NBRC 15051 / NCIMB 9469 / D465</strain>
    </source>
</reference>
<protein>
    <recommendedName>
        <fullName evidence="2">histidine kinase</fullName>
        <ecNumber evidence="2">2.7.13.3</ecNumber>
    </recommendedName>
</protein>
<dbReference type="NCBIfam" id="TIGR00229">
    <property type="entry name" value="sensory_box"/>
    <property type="match status" value="1"/>
</dbReference>
<gene>
    <name evidence="8" type="primary">atoS</name>
    <name evidence="8" type="ordered locus">CHU_0211</name>
</gene>
<dbReference type="InterPro" id="IPR000700">
    <property type="entry name" value="PAS-assoc_C"/>
</dbReference>
<feature type="domain" description="PAC" evidence="7">
    <location>
        <begin position="93"/>
        <end position="149"/>
    </location>
</feature>
<dbReference type="EC" id="2.7.13.3" evidence="2"/>
<dbReference type="PANTHER" id="PTHR43304:SF1">
    <property type="entry name" value="PAC DOMAIN-CONTAINING PROTEIN"/>
    <property type="match status" value="1"/>
</dbReference>
<dbReference type="PROSITE" id="PS50113">
    <property type="entry name" value="PAC"/>
    <property type="match status" value="2"/>
</dbReference>
<dbReference type="AlphaFoldDB" id="A0A6N4SMK8"/>
<dbReference type="InterPro" id="IPR003661">
    <property type="entry name" value="HisK_dim/P_dom"/>
</dbReference>